<dbReference type="InterPro" id="IPR019734">
    <property type="entry name" value="TPR_rpt"/>
</dbReference>
<dbReference type="SMART" id="SM00028">
    <property type="entry name" value="TPR"/>
    <property type="match status" value="2"/>
</dbReference>
<dbReference type="EMBL" id="RQYS01000026">
    <property type="protein sequence ID" value="RRD60760.1"/>
    <property type="molecule type" value="Genomic_DNA"/>
</dbReference>
<feature type="repeat" description="TPR" evidence="1">
    <location>
        <begin position="3"/>
        <end position="36"/>
    </location>
</feature>
<dbReference type="PROSITE" id="PS50005">
    <property type="entry name" value="TPR"/>
    <property type="match status" value="1"/>
</dbReference>
<comment type="caution">
    <text evidence="3">The sequence shown here is derived from an EMBL/GenBank/DDBJ whole genome shotgun (WGS) entry which is preliminary data.</text>
</comment>
<accession>A0A3P1XRT3</accession>
<keyword evidence="2" id="KW-0175">Coiled coil</keyword>
<protein>
    <submittedName>
        <fullName evidence="3">Uncharacterized protein</fullName>
    </submittedName>
</protein>
<reference evidence="3 4" key="1">
    <citation type="submission" date="2018-11" db="EMBL/GenBank/DDBJ databases">
        <title>Genomes From Bacteria Associated with the Canine Oral Cavity: a Test Case for Automated Genome-Based Taxonomic Assignment.</title>
        <authorList>
            <person name="Coil D.A."/>
            <person name="Jospin G."/>
            <person name="Darling A.E."/>
            <person name="Wallis C."/>
            <person name="Davis I.J."/>
            <person name="Harris S."/>
            <person name="Eisen J.A."/>
            <person name="Holcombe L.J."/>
            <person name="O'Flynn C."/>
        </authorList>
    </citation>
    <scope>NUCLEOTIDE SEQUENCE [LARGE SCALE GENOMIC DNA]</scope>
    <source>
        <strain evidence="3 4">OH2617_COT-023</strain>
    </source>
</reference>
<evidence type="ECO:0000313" key="4">
    <source>
        <dbReference type="Proteomes" id="UP000278609"/>
    </source>
</evidence>
<name>A0A3P1XRT3_TANFO</name>
<dbReference type="Gene3D" id="1.25.40.10">
    <property type="entry name" value="Tetratricopeptide repeat domain"/>
    <property type="match status" value="1"/>
</dbReference>
<proteinExistence type="predicted"/>
<evidence type="ECO:0000313" key="3">
    <source>
        <dbReference type="EMBL" id="RRD60760.1"/>
    </source>
</evidence>
<sequence length="100" mass="11731">MTSELYVRKATLWASRGEFEKAVESMNTVLELDDDTVAMTEAHCFLGEYYFINQNYELAKEHLEWISDRSEELEAEHDDLLNDEISTADVLLDMMEKFKK</sequence>
<feature type="coiled-coil region" evidence="2">
    <location>
        <begin position="56"/>
        <end position="83"/>
    </location>
</feature>
<evidence type="ECO:0000256" key="1">
    <source>
        <dbReference type="PROSITE-ProRule" id="PRU00339"/>
    </source>
</evidence>
<keyword evidence="1" id="KW-0802">TPR repeat</keyword>
<dbReference type="InterPro" id="IPR011990">
    <property type="entry name" value="TPR-like_helical_dom_sf"/>
</dbReference>
<organism evidence="3 4">
    <name type="scientific">Tannerella forsythia</name>
    <name type="common">Bacteroides forsythus</name>
    <dbReference type="NCBI Taxonomy" id="28112"/>
    <lineage>
        <taxon>Bacteria</taxon>
        <taxon>Pseudomonadati</taxon>
        <taxon>Bacteroidota</taxon>
        <taxon>Bacteroidia</taxon>
        <taxon>Bacteroidales</taxon>
        <taxon>Tannerellaceae</taxon>
        <taxon>Tannerella</taxon>
    </lineage>
</organism>
<dbReference type="SUPFAM" id="SSF48452">
    <property type="entry name" value="TPR-like"/>
    <property type="match status" value="1"/>
</dbReference>
<dbReference type="OrthoDB" id="9763354at2"/>
<dbReference type="Proteomes" id="UP000278609">
    <property type="component" value="Unassembled WGS sequence"/>
</dbReference>
<dbReference type="AlphaFoldDB" id="A0A3P1XRT3"/>
<gene>
    <name evidence="3" type="ORF">EII40_06995</name>
</gene>
<dbReference type="Pfam" id="PF13181">
    <property type="entry name" value="TPR_8"/>
    <property type="match status" value="1"/>
</dbReference>
<evidence type="ECO:0000256" key="2">
    <source>
        <dbReference type="SAM" id="Coils"/>
    </source>
</evidence>